<evidence type="ECO:0000313" key="2">
    <source>
        <dbReference type="EMBL" id="MBB3208333.1"/>
    </source>
</evidence>
<proteinExistence type="predicted"/>
<evidence type="ECO:0000313" key="3">
    <source>
        <dbReference type="Proteomes" id="UP000536179"/>
    </source>
</evidence>
<dbReference type="EMBL" id="JACHXU010000015">
    <property type="protein sequence ID" value="MBB3208333.1"/>
    <property type="molecule type" value="Genomic_DNA"/>
</dbReference>
<dbReference type="InterPro" id="IPR036439">
    <property type="entry name" value="Dockerin_dom_sf"/>
</dbReference>
<dbReference type="NCBIfam" id="TIGR03804">
    <property type="entry name" value="para_beta_helix"/>
    <property type="match status" value="1"/>
</dbReference>
<protein>
    <submittedName>
        <fullName evidence="2">Parallel beta-helix repeat protein</fullName>
    </submittedName>
</protein>
<comment type="caution">
    <text evidence="2">The sequence shown here is derived from an EMBL/GenBank/DDBJ whole genome shotgun (WGS) entry which is preliminary data.</text>
</comment>
<accession>A0A7W5E2C4</accession>
<dbReference type="Proteomes" id="UP000536179">
    <property type="component" value="Unassembled WGS sequence"/>
</dbReference>
<dbReference type="SMART" id="SM00710">
    <property type="entry name" value="PbH1"/>
    <property type="match status" value="5"/>
</dbReference>
<dbReference type="CDD" id="cd14256">
    <property type="entry name" value="Dockerin_I"/>
    <property type="match status" value="1"/>
</dbReference>
<dbReference type="Gene3D" id="1.10.1330.10">
    <property type="entry name" value="Dockerin domain"/>
    <property type="match status" value="1"/>
</dbReference>
<dbReference type="InterPro" id="IPR011050">
    <property type="entry name" value="Pectin_lyase_fold/virulence"/>
</dbReference>
<dbReference type="InterPro" id="IPR007742">
    <property type="entry name" value="NosD_dom"/>
</dbReference>
<dbReference type="GO" id="GO:0004553">
    <property type="term" value="F:hydrolase activity, hydrolyzing O-glycosyl compounds"/>
    <property type="evidence" value="ECO:0007669"/>
    <property type="project" value="InterPro"/>
</dbReference>
<dbReference type="Pfam" id="PF00404">
    <property type="entry name" value="Dockerin_1"/>
    <property type="match status" value="1"/>
</dbReference>
<feature type="domain" description="Periplasmic copper-binding protein NosD beta helix" evidence="1">
    <location>
        <begin position="29"/>
        <end position="143"/>
    </location>
</feature>
<organism evidence="2 3">
    <name type="scientific">Aporhodopirellula rubra</name>
    <dbReference type="NCBI Taxonomy" id="980271"/>
    <lineage>
        <taxon>Bacteria</taxon>
        <taxon>Pseudomonadati</taxon>
        <taxon>Planctomycetota</taxon>
        <taxon>Planctomycetia</taxon>
        <taxon>Pirellulales</taxon>
        <taxon>Pirellulaceae</taxon>
        <taxon>Aporhodopirellula</taxon>
    </lineage>
</organism>
<evidence type="ECO:0000259" key="1">
    <source>
        <dbReference type="Pfam" id="PF05048"/>
    </source>
</evidence>
<keyword evidence="3" id="KW-1185">Reference proteome</keyword>
<dbReference type="InterPro" id="IPR006626">
    <property type="entry name" value="PbH1"/>
</dbReference>
<sequence length="461" mass="47275">MRIFETGSGANIIASNYIGTALDGASDLGNSLSGVLLSNSPNNNIDGNVISGNDEFGVYLLGVDSTGNTVQGNHIGTDATGLNPVGNAGSGVVISNASQNLIGGTTPESRNVISGNLRSGVYLIRDGATANRVEGNYIGTNATGTKDLGNRLSGVVIQGAANNTIGGTVSGTGNTIANNGLSGIRVLDNQAIDNAIHRNSIVSNIGLGIDLAGDGATVNDTNDADMGPNRLQNTATTLEIEVTETGTTALIDFEYQVDTLPDNATFPLTVEFFLSDSNGQGIHYLTDNLYSTTDQTVGLKPFSQSFLVSSFPFTPEYGSATVTDAAGNTSEFSSAVLIAFGSGGSSEPLAALSPTPAAAHDPLDVNRNGSITAIDALLVINALNAKDAQQAKSADDSGASRDVNGDGRVTALDALVIINRVNENDSPSKGISTVELYDAAFAKWDDDALASEESALEDLLF</sequence>
<dbReference type="InterPro" id="IPR012334">
    <property type="entry name" value="Pectin_lyas_fold"/>
</dbReference>
<dbReference type="Pfam" id="PF05048">
    <property type="entry name" value="NosD"/>
    <property type="match status" value="1"/>
</dbReference>
<dbReference type="SUPFAM" id="SSF51126">
    <property type="entry name" value="Pectin lyase-like"/>
    <property type="match status" value="1"/>
</dbReference>
<gene>
    <name evidence="2" type="ORF">FHS27_004161</name>
</gene>
<reference evidence="2 3" key="1">
    <citation type="submission" date="2020-08" db="EMBL/GenBank/DDBJ databases">
        <title>Genomic Encyclopedia of Type Strains, Phase III (KMG-III): the genomes of soil and plant-associated and newly described type strains.</title>
        <authorList>
            <person name="Whitman W."/>
        </authorList>
    </citation>
    <scope>NUCLEOTIDE SEQUENCE [LARGE SCALE GENOMIC DNA]</scope>
    <source>
        <strain evidence="2 3">CECT 8075</strain>
    </source>
</reference>
<dbReference type="SUPFAM" id="SSF63446">
    <property type="entry name" value="Type I dockerin domain"/>
    <property type="match status" value="1"/>
</dbReference>
<dbReference type="InterPro" id="IPR022441">
    <property type="entry name" value="Para_beta_helix_rpt-2"/>
</dbReference>
<dbReference type="AlphaFoldDB" id="A0A7W5E2C4"/>
<dbReference type="Gene3D" id="2.160.20.10">
    <property type="entry name" value="Single-stranded right-handed beta-helix, Pectin lyase-like"/>
    <property type="match status" value="2"/>
</dbReference>
<name>A0A7W5E2C4_9BACT</name>
<dbReference type="GO" id="GO:0000272">
    <property type="term" value="P:polysaccharide catabolic process"/>
    <property type="evidence" value="ECO:0007669"/>
    <property type="project" value="InterPro"/>
</dbReference>
<dbReference type="InterPro" id="IPR002105">
    <property type="entry name" value="Dockerin_1_rpt"/>
</dbReference>